<evidence type="ECO:0008006" key="4">
    <source>
        <dbReference type="Google" id="ProtNLM"/>
    </source>
</evidence>
<comment type="caution">
    <text evidence="2">The sequence shown here is derived from an EMBL/GenBank/DDBJ whole genome shotgun (WGS) entry which is preliminary data.</text>
</comment>
<feature type="region of interest" description="Disordered" evidence="1">
    <location>
        <begin position="206"/>
        <end position="230"/>
    </location>
</feature>
<feature type="region of interest" description="Disordered" evidence="1">
    <location>
        <begin position="76"/>
        <end position="109"/>
    </location>
</feature>
<evidence type="ECO:0000256" key="1">
    <source>
        <dbReference type="SAM" id="MobiDB-lite"/>
    </source>
</evidence>
<keyword evidence="3" id="KW-1185">Reference proteome</keyword>
<feature type="compositionally biased region" description="Polar residues" evidence="1">
    <location>
        <begin position="1"/>
        <end position="34"/>
    </location>
</feature>
<feature type="compositionally biased region" description="Polar residues" evidence="1">
    <location>
        <begin position="206"/>
        <end position="216"/>
    </location>
</feature>
<dbReference type="PANTHER" id="PTHR33492:SF4">
    <property type="entry name" value="OS02G0174300 PROTEIN"/>
    <property type="match status" value="1"/>
</dbReference>
<evidence type="ECO:0000313" key="3">
    <source>
        <dbReference type="Proteomes" id="UP001633002"/>
    </source>
</evidence>
<sequence length="297" mass="33975">MCKQETATPFWSKSPSIVDSQESMRGPQGTNGEFSQPLFHSQFDVPPGWPEFDIDFNASMFDHVNHFPPHRIYVQPQHQSARVREEDNTPDDLNSTEPENNDGTVEDAGRGKKWRSWEIIVLLEAKLDEVVERSSTPVRGIVGKWNVLVREYRKIIDHNARSGQQPWESMTPDERKEANLPITFEIEHLRILDSFIKDRAGQNPGSIADSSINLESNVDDSNEPTSKEEKLNYKRKRPVGENTQFLVDCMRESMKELGDVMRELEAQRLDVDQHSQNCSQICMRMITGAMARVPPAP</sequence>
<reference evidence="2 3" key="1">
    <citation type="submission" date="2024-09" db="EMBL/GenBank/DDBJ databases">
        <title>Chromosome-scale assembly of Riccia sorocarpa.</title>
        <authorList>
            <person name="Paukszto L."/>
        </authorList>
    </citation>
    <scope>NUCLEOTIDE SEQUENCE [LARGE SCALE GENOMIC DNA]</scope>
    <source>
        <strain evidence="2">LP-2024</strain>
        <tissue evidence="2">Aerial parts of the thallus</tissue>
    </source>
</reference>
<dbReference type="PANTHER" id="PTHR33492">
    <property type="entry name" value="OSJNBA0043A12.37 PROTEIN-RELATED"/>
    <property type="match status" value="1"/>
</dbReference>
<dbReference type="Proteomes" id="UP001633002">
    <property type="component" value="Unassembled WGS sequence"/>
</dbReference>
<dbReference type="EMBL" id="JBJQOH010000008">
    <property type="protein sequence ID" value="KAL3675944.1"/>
    <property type="molecule type" value="Genomic_DNA"/>
</dbReference>
<evidence type="ECO:0000313" key="2">
    <source>
        <dbReference type="EMBL" id="KAL3675944.1"/>
    </source>
</evidence>
<accession>A0ABD3GBX7</accession>
<feature type="compositionally biased region" description="Polar residues" evidence="1">
    <location>
        <begin position="91"/>
        <end position="103"/>
    </location>
</feature>
<dbReference type="AlphaFoldDB" id="A0ABD3GBX7"/>
<proteinExistence type="predicted"/>
<gene>
    <name evidence="2" type="ORF">R1sor_025892</name>
</gene>
<feature type="region of interest" description="Disordered" evidence="1">
    <location>
        <begin position="1"/>
        <end position="35"/>
    </location>
</feature>
<protein>
    <recommendedName>
        <fullName evidence="4">MADF domain-containing protein</fullName>
    </recommendedName>
</protein>
<organism evidence="2 3">
    <name type="scientific">Riccia sorocarpa</name>
    <dbReference type="NCBI Taxonomy" id="122646"/>
    <lineage>
        <taxon>Eukaryota</taxon>
        <taxon>Viridiplantae</taxon>
        <taxon>Streptophyta</taxon>
        <taxon>Embryophyta</taxon>
        <taxon>Marchantiophyta</taxon>
        <taxon>Marchantiopsida</taxon>
        <taxon>Marchantiidae</taxon>
        <taxon>Marchantiales</taxon>
        <taxon>Ricciaceae</taxon>
        <taxon>Riccia</taxon>
    </lineage>
</organism>
<name>A0ABD3GBX7_9MARC</name>